<keyword evidence="5" id="KW-0808">Transferase</keyword>
<dbReference type="PROSITE" id="PS50011">
    <property type="entry name" value="PROTEIN_KINASE_DOM"/>
    <property type="match status" value="1"/>
</dbReference>
<dbReference type="GO" id="GO:0005524">
    <property type="term" value="F:ATP binding"/>
    <property type="evidence" value="ECO:0007669"/>
    <property type="project" value="UniProtKB-UniRule"/>
</dbReference>
<dbReference type="InterPro" id="IPR051681">
    <property type="entry name" value="Ser/Thr_Kinases-Pseudokinases"/>
</dbReference>
<dbReference type="OrthoDB" id="544350at2759"/>
<dbReference type="PROSITE" id="PS00107">
    <property type="entry name" value="PROTEIN_KINASE_ATP"/>
    <property type="match status" value="1"/>
</dbReference>
<keyword evidence="6" id="KW-1185">Reference proteome</keyword>
<sequence>MLFPVSAVVTILDVPKHCIDIKKVNYNKKEPIGGGSYGNVYKGEYDGKTVAIKVLNASEMSDNDKSQLREIAVGASASNSKNLVTVYGYINDKSMTAIVMECGETDLEQYIKEGRFKTNKERVACLLQIASGIQQLHMQGIVDRDIKAKNVILVGNVWKLCDFGLSRYIGNDSLMLSSVGTPTFQSPENITKSICSTSMDVYSFGCLIASWTEKGLIPCLPSSVDKVLQGLVRRCCLDKYLRPSIDKIISELGNLYNIM</sequence>
<feature type="binding site" evidence="3">
    <location>
        <position position="53"/>
    </location>
    <ligand>
        <name>ATP</name>
        <dbReference type="ChEBI" id="CHEBI:30616"/>
    </ligand>
</feature>
<evidence type="ECO:0000256" key="2">
    <source>
        <dbReference type="ARBA" id="ARBA00022840"/>
    </source>
</evidence>
<protein>
    <submittedName>
        <fullName evidence="5">Serine/threonine-protein kinase 36-like protein</fullName>
    </submittedName>
</protein>
<reference evidence="5 6" key="1">
    <citation type="submission" date="2016-05" db="EMBL/GenBank/DDBJ databases">
        <title>Nuclear genome of Blastocystis sp. subtype 1 NandII.</title>
        <authorList>
            <person name="Gentekaki E."/>
            <person name="Curtis B."/>
            <person name="Stairs C."/>
            <person name="Eme L."/>
            <person name="Herman E."/>
            <person name="Klimes V."/>
            <person name="Arias M.C."/>
            <person name="Elias M."/>
            <person name="Hilliou F."/>
            <person name="Klute M."/>
            <person name="Malik S.-B."/>
            <person name="Pightling A."/>
            <person name="Rachubinski R."/>
            <person name="Salas D."/>
            <person name="Schlacht A."/>
            <person name="Suga H."/>
            <person name="Archibald J."/>
            <person name="Ball S.G."/>
            <person name="Clark G."/>
            <person name="Dacks J."/>
            <person name="Van Der Giezen M."/>
            <person name="Tsaousis A."/>
            <person name="Roger A."/>
        </authorList>
    </citation>
    <scope>NUCLEOTIDE SEQUENCE [LARGE SCALE GENOMIC DNA]</scope>
    <source>
        <strain evidence="6">ATCC 50177 / NandII</strain>
    </source>
</reference>
<dbReference type="Proteomes" id="UP000078348">
    <property type="component" value="Unassembled WGS sequence"/>
</dbReference>
<evidence type="ECO:0000256" key="1">
    <source>
        <dbReference type="ARBA" id="ARBA00022741"/>
    </source>
</evidence>
<dbReference type="STRING" id="478820.A0A196SCC8"/>
<dbReference type="InterPro" id="IPR017441">
    <property type="entry name" value="Protein_kinase_ATP_BS"/>
</dbReference>
<organism evidence="5 6">
    <name type="scientific">Blastocystis sp. subtype 1 (strain ATCC 50177 / NandII)</name>
    <dbReference type="NCBI Taxonomy" id="478820"/>
    <lineage>
        <taxon>Eukaryota</taxon>
        <taxon>Sar</taxon>
        <taxon>Stramenopiles</taxon>
        <taxon>Bigyra</taxon>
        <taxon>Opalozoa</taxon>
        <taxon>Opalinata</taxon>
        <taxon>Blastocystidae</taxon>
        <taxon>Blastocystis</taxon>
    </lineage>
</organism>
<comment type="caution">
    <text evidence="5">The sequence shown here is derived from an EMBL/GenBank/DDBJ whole genome shotgun (WGS) entry which is preliminary data.</text>
</comment>
<dbReference type="InterPro" id="IPR000719">
    <property type="entry name" value="Prot_kinase_dom"/>
</dbReference>
<dbReference type="EMBL" id="LXWW01000320">
    <property type="protein sequence ID" value="OAO13777.1"/>
    <property type="molecule type" value="Genomic_DNA"/>
</dbReference>
<dbReference type="AlphaFoldDB" id="A0A196SCC8"/>
<feature type="domain" description="Protein kinase" evidence="4">
    <location>
        <begin position="26"/>
        <end position="259"/>
    </location>
</feature>
<dbReference type="PANTHER" id="PTHR44329:SF298">
    <property type="entry name" value="MIXED LINEAGE KINASE DOMAIN-LIKE PROTEIN"/>
    <property type="match status" value="1"/>
</dbReference>
<dbReference type="PANTHER" id="PTHR44329">
    <property type="entry name" value="SERINE/THREONINE-PROTEIN KINASE TNNI3K-RELATED"/>
    <property type="match status" value="1"/>
</dbReference>
<keyword evidence="1 3" id="KW-0547">Nucleotide-binding</keyword>
<dbReference type="SUPFAM" id="SSF56112">
    <property type="entry name" value="Protein kinase-like (PK-like)"/>
    <property type="match status" value="1"/>
</dbReference>
<keyword evidence="5" id="KW-0418">Kinase</keyword>
<gene>
    <name evidence="5" type="ORF">AV274_4452</name>
</gene>
<proteinExistence type="predicted"/>
<dbReference type="Gene3D" id="1.10.510.10">
    <property type="entry name" value="Transferase(Phosphotransferase) domain 1"/>
    <property type="match status" value="1"/>
</dbReference>
<name>A0A196SCC8_BLAHN</name>
<keyword evidence="2 3" id="KW-0067">ATP-binding</keyword>
<evidence type="ECO:0000259" key="4">
    <source>
        <dbReference type="PROSITE" id="PS50011"/>
    </source>
</evidence>
<dbReference type="SMART" id="SM00220">
    <property type="entry name" value="S_TKc"/>
    <property type="match status" value="1"/>
</dbReference>
<accession>A0A196SCC8</accession>
<evidence type="ECO:0000313" key="6">
    <source>
        <dbReference type="Proteomes" id="UP000078348"/>
    </source>
</evidence>
<dbReference type="InterPro" id="IPR011009">
    <property type="entry name" value="Kinase-like_dom_sf"/>
</dbReference>
<evidence type="ECO:0000256" key="3">
    <source>
        <dbReference type="PROSITE-ProRule" id="PRU10141"/>
    </source>
</evidence>
<dbReference type="GO" id="GO:0004674">
    <property type="term" value="F:protein serine/threonine kinase activity"/>
    <property type="evidence" value="ECO:0007669"/>
    <property type="project" value="TreeGrafter"/>
</dbReference>
<dbReference type="CDD" id="cd00180">
    <property type="entry name" value="PKc"/>
    <property type="match status" value="1"/>
</dbReference>
<dbReference type="Pfam" id="PF00069">
    <property type="entry name" value="Pkinase"/>
    <property type="match status" value="1"/>
</dbReference>
<evidence type="ECO:0000313" key="5">
    <source>
        <dbReference type="EMBL" id="OAO13777.1"/>
    </source>
</evidence>